<keyword evidence="5 7" id="KW-0472">Membrane</keyword>
<feature type="transmembrane region" description="Helical" evidence="7">
    <location>
        <begin position="437"/>
        <end position="459"/>
    </location>
</feature>
<evidence type="ECO:0000256" key="6">
    <source>
        <dbReference type="ARBA" id="ARBA00038076"/>
    </source>
</evidence>
<evidence type="ECO:0000256" key="7">
    <source>
        <dbReference type="SAM" id="Phobius"/>
    </source>
</evidence>
<keyword evidence="10" id="KW-1185">Reference proteome</keyword>
<evidence type="ECO:0000313" key="10">
    <source>
        <dbReference type="Proteomes" id="UP000254792"/>
    </source>
</evidence>
<dbReference type="Pfam" id="PF02687">
    <property type="entry name" value="FtsX"/>
    <property type="match status" value="2"/>
</dbReference>
<keyword evidence="2" id="KW-1003">Cell membrane</keyword>
<dbReference type="PANTHER" id="PTHR30572">
    <property type="entry name" value="MEMBRANE COMPONENT OF TRANSPORTER-RELATED"/>
    <property type="match status" value="1"/>
</dbReference>
<feature type="domain" description="ABC3 transporter permease C-terminal" evidence="8">
    <location>
        <begin position="1241"/>
        <end position="1360"/>
    </location>
</feature>
<evidence type="ECO:0000256" key="2">
    <source>
        <dbReference type="ARBA" id="ARBA00022475"/>
    </source>
</evidence>
<feature type="transmembrane region" description="Helical" evidence="7">
    <location>
        <begin position="20"/>
        <end position="38"/>
    </location>
</feature>
<accession>A0A345Z3F3</accession>
<dbReference type="RefSeq" id="WP_115558042.1">
    <property type="nucleotide sequence ID" value="NZ_CP031376.1"/>
</dbReference>
<evidence type="ECO:0000256" key="1">
    <source>
        <dbReference type="ARBA" id="ARBA00004651"/>
    </source>
</evidence>
<feature type="transmembrane region" description="Helical" evidence="7">
    <location>
        <begin position="1330"/>
        <end position="1350"/>
    </location>
</feature>
<protein>
    <submittedName>
        <fullName evidence="9">ABC transporter permease</fullName>
    </submittedName>
</protein>
<feature type="transmembrane region" description="Helical" evidence="7">
    <location>
        <begin position="1239"/>
        <end position="1263"/>
    </location>
</feature>
<feature type="transmembrane region" description="Helical" evidence="7">
    <location>
        <begin position="1283"/>
        <end position="1310"/>
    </location>
</feature>
<feature type="domain" description="ABC3 transporter permease C-terminal" evidence="8">
    <location>
        <begin position="392"/>
        <end position="511"/>
    </location>
</feature>
<evidence type="ECO:0000256" key="4">
    <source>
        <dbReference type="ARBA" id="ARBA00022989"/>
    </source>
</evidence>
<dbReference type="InterPro" id="IPR050250">
    <property type="entry name" value="Macrolide_Exporter_MacB"/>
</dbReference>
<comment type="similarity">
    <text evidence="6">Belongs to the ABC-4 integral membrane protein family.</text>
</comment>
<dbReference type="GO" id="GO:0005886">
    <property type="term" value="C:plasma membrane"/>
    <property type="evidence" value="ECO:0007669"/>
    <property type="project" value="UniProtKB-SubCell"/>
</dbReference>
<evidence type="ECO:0000256" key="3">
    <source>
        <dbReference type="ARBA" id="ARBA00022692"/>
    </source>
</evidence>
<dbReference type="GO" id="GO:0022857">
    <property type="term" value="F:transmembrane transporter activity"/>
    <property type="evidence" value="ECO:0007669"/>
    <property type="project" value="TreeGrafter"/>
</dbReference>
<dbReference type="PANTHER" id="PTHR30572:SF4">
    <property type="entry name" value="ABC TRANSPORTER PERMEASE YTRF"/>
    <property type="match status" value="1"/>
</dbReference>
<evidence type="ECO:0000313" key="9">
    <source>
        <dbReference type="EMBL" id="AXK51132.1"/>
    </source>
</evidence>
<evidence type="ECO:0000256" key="5">
    <source>
        <dbReference type="ARBA" id="ARBA00023136"/>
    </source>
</evidence>
<organism evidence="9 10">
    <name type="scientific">Spiroplasma alleghenense</name>
    <dbReference type="NCBI Taxonomy" id="216931"/>
    <lineage>
        <taxon>Bacteria</taxon>
        <taxon>Bacillati</taxon>
        <taxon>Mycoplasmatota</taxon>
        <taxon>Mollicutes</taxon>
        <taxon>Entomoplasmatales</taxon>
        <taxon>Spiroplasmataceae</taxon>
        <taxon>Spiroplasma</taxon>
    </lineage>
</organism>
<dbReference type="OrthoDB" id="393409at2"/>
<feature type="transmembrane region" description="Helical" evidence="7">
    <location>
        <begin position="558"/>
        <end position="581"/>
    </location>
</feature>
<feature type="transmembrane region" description="Helical" evidence="7">
    <location>
        <begin position="385"/>
        <end position="409"/>
    </location>
</feature>
<dbReference type="EMBL" id="CP031376">
    <property type="protein sequence ID" value="AXK51132.1"/>
    <property type="molecule type" value="Genomic_DNA"/>
</dbReference>
<comment type="subcellular location">
    <subcellularLocation>
        <location evidence="1">Cell membrane</location>
        <topology evidence="1">Multi-pass membrane protein</topology>
    </subcellularLocation>
</comment>
<name>A0A345Z3F3_9MOLU</name>
<sequence length="1367" mass="155882">MSNNKLLFKNNLKNILKNKIQFIGLVFLVFLTSLIFTITDITKTRIQSVYDDFISEKMSNQHDFIIDYEETTYNSRKFKDMEEDPFFKKLSNLEQRQEFMLNYLKDLVKAHDKNLDFDFNRVETRTFALNNKKTLKAVSLNQKQTIDKFIVQSGMPLEFWSSYHGALNDYSKRWVYVSPGFAKANNIAVNDIIRLESDSFGNSIKVGNDIDLSIYENKDINDWIENSKYANENWFRVVGMGSSADFVTPIIDQTKPIPNSNDEGLVYVNPELFGNHQEEVTVKISDELEKTYFINHQNQEQPLQPKSSRDIETYYVGKFKNSSEADKKSAILNSFINTEAGAKEIGLYGFNERTGNTSSKLLTYKFDADYKYSMRTTFLDTTLEAFNLVSLILMIVILLISFFVLITIIKKQIENTTRQNGILRALGCRRHSIVTSYLAYPLMIALAGGILGFIIGMSFQEITVSLFRVYFNIPYQNFIITLTSLFTCVFLIFILLTLVTLITCTIMMNRTPLEMIYSDGKSSTNKFKLAMKKTFTFRKNFNSRFRGALLSNSIDKMVGVAATMFVSTAVIGIATITPLILKDNIKYTYYNTSYNTEVEYYQPVYNIPTSFYKTYDPTVKAWDATSESNYFTNLKEGGTNMTDDIDVLINQYLTGKINPETYSPTFNPRDLTNLLYKNTSKEFLKSNKISLAAGDNVLAKIIIDSTWSDYSKYSLSEIKDKNTILKMTESYQAAKENVESLEKLRKFYLKYRDTVGLDVKRPDFFDEKGQFNFENNDLISKEQFGEIGRFAPKLNSKGQLSDEYGYDIPFSEQLETSALLSRVQFLSYSIWNWTKSYFIDNINQAFIQGIYSKSPYEVRKNIKASFENSNKDYNILFGVVPYTPETDDIGTYFKAMSSDVAFNVFGIKEDSKNQKLIDRSSNKNLISELYKTEKGIVLNATLAKQLNIRVGQKINLRQLESALYKGEEKLKTDTWDSSAIDAKIPGTENYTNSKYLYSGSGNDSENLIKWKNSEISDNYILNSTVNLAPSPGTAPINPSGMNKAIVKGDIALKSEYQNLDDFVVTGITNQYGDAKAWIKESEAKQISRYDESEAQLFQLFIKEWINPYVKKDVIVKNSDLLDELKNLGKYETKSGESAQIKFEEFKNSDNKYKTEILKMFANEYPLFNYKLSASKNIDDIDSGLTQTQTFGDYSVPAMQGGTFGSDFYPSFGREAAANLLPKEQVVATLESILGLANSVLIFIAIISIILSFIIIMLTSNVIISENMRIIATMKVLGYSNRSITNLVLSMYIPIVIVTSILGFFTSIGILQIGVGILAVNGTIVPLMMQWYWPLFVVSIVFALYTISYLMSWYSMNRVNPLHAIQID</sequence>
<dbReference type="KEGG" id="salx:SALLE_v1c04580"/>
<reference evidence="9 10" key="1">
    <citation type="submission" date="2018-07" db="EMBL/GenBank/DDBJ databases">
        <title>Complete genome sequence of Spiroplasma alleghenense PLHS-1 (ATCC 51752).</title>
        <authorList>
            <person name="Chou L."/>
            <person name="Lee T.-Y."/>
            <person name="Tsai Y.-M."/>
            <person name="Kuo C.-H."/>
        </authorList>
    </citation>
    <scope>NUCLEOTIDE SEQUENCE [LARGE SCALE GENOMIC DNA]</scope>
    <source>
        <strain evidence="9 10">PLHS-1</strain>
    </source>
</reference>
<keyword evidence="4 7" id="KW-1133">Transmembrane helix</keyword>
<keyword evidence="3 7" id="KW-0812">Transmembrane</keyword>
<gene>
    <name evidence="9" type="ORF">SALLE_v1c04580</name>
</gene>
<dbReference type="Proteomes" id="UP000254792">
    <property type="component" value="Chromosome"/>
</dbReference>
<evidence type="ECO:0000259" key="8">
    <source>
        <dbReference type="Pfam" id="PF02687"/>
    </source>
</evidence>
<feature type="transmembrane region" description="Helical" evidence="7">
    <location>
        <begin position="479"/>
        <end position="508"/>
    </location>
</feature>
<proteinExistence type="inferred from homology"/>
<dbReference type="InterPro" id="IPR003838">
    <property type="entry name" value="ABC3_permease_C"/>
</dbReference>